<feature type="transmembrane region" description="Helical" evidence="5">
    <location>
        <begin position="21"/>
        <end position="39"/>
    </location>
</feature>
<feature type="transmembrane region" description="Helical" evidence="5">
    <location>
        <begin position="162"/>
        <end position="185"/>
    </location>
</feature>
<feature type="transmembrane region" description="Helical" evidence="5">
    <location>
        <begin position="367"/>
        <end position="385"/>
    </location>
</feature>
<reference evidence="7" key="1">
    <citation type="submission" date="2025-08" db="UniProtKB">
        <authorList>
            <consortium name="RefSeq"/>
        </authorList>
    </citation>
    <scope>IDENTIFICATION</scope>
    <source>
        <tissue evidence="7">Silk gland</tissue>
    </source>
</reference>
<name>A0A6J2K4P1_BOMMA</name>
<feature type="transmembrane region" description="Helical" evidence="5">
    <location>
        <begin position="197"/>
        <end position="213"/>
    </location>
</feature>
<dbReference type="GO" id="GO:0016020">
    <property type="term" value="C:membrane"/>
    <property type="evidence" value="ECO:0007669"/>
    <property type="project" value="UniProtKB-SubCell"/>
</dbReference>
<proteinExistence type="predicted"/>
<keyword evidence="6" id="KW-1185">Reference proteome</keyword>
<evidence type="ECO:0000256" key="4">
    <source>
        <dbReference type="ARBA" id="ARBA00023136"/>
    </source>
</evidence>
<dbReference type="RefSeq" id="XP_028037251.1">
    <property type="nucleotide sequence ID" value="XM_028181450.1"/>
</dbReference>
<dbReference type="Pfam" id="PF00083">
    <property type="entry name" value="Sugar_tr"/>
    <property type="match status" value="1"/>
</dbReference>
<evidence type="ECO:0000256" key="5">
    <source>
        <dbReference type="SAM" id="Phobius"/>
    </source>
</evidence>
<evidence type="ECO:0000256" key="2">
    <source>
        <dbReference type="ARBA" id="ARBA00022692"/>
    </source>
</evidence>
<feature type="transmembrane region" description="Helical" evidence="5">
    <location>
        <begin position="138"/>
        <end position="156"/>
    </location>
</feature>
<accession>A0A6J2K4P1</accession>
<dbReference type="InterPro" id="IPR005828">
    <property type="entry name" value="MFS_sugar_transport-like"/>
</dbReference>
<protein>
    <submittedName>
        <fullName evidence="7">Solute carrier family 22 member 2-like</fullName>
    </submittedName>
</protein>
<dbReference type="KEGG" id="bman:114248264"/>
<gene>
    <name evidence="7" type="primary">LOC114248264</name>
</gene>
<keyword evidence="4 5" id="KW-0472">Membrane</keyword>
<dbReference type="PANTHER" id="PTHR24064">
    <property type="entry name" value="SOLUTE CARRIER FAMILY 22 MEMBER"/>
    <property type="match status" value="1"/>
</dbReference>
<comment type="subcellular location">
    <subcellularLocation>
        <location evidence="1">Membrane</location>
        <topology evidence="1">Multi-pass membrane protein</topology>
    </subcellularLocation>
</comment>
<dbReference type="InterPro" id="IPR036259">
    <property type="entry name" value="MFS_trans_sf"/>
</dbReference>
<feature type="transmembrane region" description="Helical" evidence="5">
    <location>
        <begin position="339"/>
        <end position="360"/>
    </location>
</feature>
<keyword evidence="2 5" id="KW-0812">Transmembrane</keyword>
<dbReference type="GO" id="GO:0022857">
    <property type="term" value="F:transmembrane transporter activity"/>
    <property type="evidence" value="ECO:0007669"/>
    <property type="project" value="InterPro"/>
</dbReference>
<feature type="transmembrane region" description="Helical" evidence="5">
    <location>
        <begin position="452"/>
        <end position="473"/>
    </location>
</feature>
<dbReference type="OrthoDB" id="5296287at2759"/>
<dbReference type="AlphaFoldDB" id="A0A6J2K4P1"/>
<evidence type="ECO:0000256" key="1">
    <source>
        <dbReference type="ARBA" id="ARBA00004141"/>
    </source>
</evidence>
<feature type="transmembrane region" description="Helical" evidence="5">
    <location>
        <begin position="308"/>
        <end position="333"/>
    </location>
</feature>
<dbReference type="SUPFAM" id="SSF103473">
    <property type="entry name" value="MFS general substrate transporter"/>
    <property type="match status" value="1"/>
</dbReference>
<keyword evidence="3 5" id="KW-1133">Transmembrane helix</keyword>
<feature type="transmembrane region" description="Helical" evidence="5">
    <location>
        <begin position="107"/>
        <end position="131"/>
    </location>
</feature>
<evidence type="ECO:0000313" key="6">
    <source>
        <dbReference type="Proteomes" id="UP000504629"/>
    </source>
</evidence>
<dbReference type="Proteomes" id="UP000504629">
    <property type="component" value="Unplaced"/>
</dbReference>
<sequence length="559" mass="63199">MSIIGTIHEDVTTDVLGKIGSWQWLVTMVSATMLFTAFFNQHEDMFLLQPPNALCVTDKIGVYNNTLCSVTYFNNKTEILKCKEWQIKVMGFINLEKSWLIFCDHKLALISAALLSRLGSALGCIIYGLIADRFGRKIPIIINVISEITLGAVLMFCDSKLWSFFFVFLKSLFASANIYLSLVTVCEIASNEWRSRLCFIVAMPRLLAYVYMVPLTNSLPNIETYSLIGSMLGLLYLILLRWYPESPQWLLFNGMIHKTEKLLFMAAKRNGIKLCNDFKIKPADHKAYYCLDQVTTCLGFLTTHNVRVTCIVIVIFWILYNFLWSCLYVQIYSEVVTSLFLLEVFSLGCLVACLTIILSAKIPFKHLLFIHVVVTGVLTACVKLFDKNTSRRLLLSIALGSGITVHALILNVTPRLFAINIRATIFGCCHAAGQLGSIISYTILLLTPTNNVTQICTEALVTIVLIGLCFMVLDVDRRELPDVLEDMDYFSELSKPLRWATQKTNSPSQEETEMRVHSFGSAAQVTSMIFEDRQPAKPIGCARIWKLFSGIIRNLRRLH</sequence>
<feature type="transmembrane region" description="Helical" evidence="5">
    <location>
        <begin position="424"/>
        <end position="446"/>
    </location>
</feature>
<dbReference type="Gene3D" id="1.20.1250.20">
    <property type="entry name" value="MFS general substrate transporter like domains"/>
    <property type="match status" value="1"/>
</dbReference>
<feature type="transmembrane region" description="Helical" evidence="5">
    <location>
        <begin position="391"/>
        <end position="412"/>
    </location>
</feature>
<dbReference type="GeneID" id="114248264"/>
<organism evidence="6 7">
    <name type="scientific">Bombyx mandarina</name>
    <name type="common">Wild silk moth</name>
    <name type="synonym">Wild silkworm</name>
    <dbReference type="NCBI Taxonomy" id="7092"/>
    <lineage>
        <taxon>Eukaryota</taxon>
        <taxon>Metazoa</taxon>
        <taxon>Ecdysozoa</taxon>
        <taxon>Arthropoda</taxon>
        <taxon>Hexapoda</taxon>
        <taxon>Insecta</taxon>
        <taxon>Pterygota</taxon>
        <taxon>Neoptera</taxon>
        <taxon>Endopterygota</taxon>
        <taxon>Lepidoptera</taxon>
        <taxon>Glossata</taxon>
        <taxon>Ditrysia</taxon>
        <taxon>Bombycoidea</taxon>
        <taxon>Bombycidae</taxon>
        <taxon>Bombycinae</taxon>
        <taxon>Bombyx</taxon>
    </lineage>
</organism>
<evidence type="ECO:0000256" key="3">
    <source>
        <dbReference type="ARBA" id="ARBA00022989"/>
    </source>
</evidence>
<evidence type="ECO:0000313" key="7">
    <source>
        <dbReference type="RefSeq" id="XP_028037251.1"/>
    </source>
</evidence>
<feature type="transmembrane region" description="Helical" evidence="5">
    <location>
        <begin position="225"/>
        <end position="243"/>
    </location>
</feature>